<comment type="similarity">
    <text evidence="3">Belongs to the ustYa family.</text>
</comment>
<evidence type="ECO:0000313" key="6">
    <source>
        <dbReference type="Proteomes" id="UP000624244"/>
    </source>
</evidence>
<evidence type="ECO:0008006" key="7">
    <source>
        <dbReference type="Google" id="ProtNLM"/>
    </source>
</evidence>
<sequence>MSPFRYSKVSSESSQDSSLENQRIPPRRNRCCSIFEKLEFLRWPVTFFLLFTILLCELSMLQNRPKAVLVGTDFNSIVPVFSTEKKIFRSDKRFRSDHKTMESVNKTKKEWTNLLPLGAGFMEVSEYTSHTLPPPMHFPEAPGKEVFSLAVFHELHCLMHIAASMDDLVMQIRRKDFELDESFLLHNDHCFDYIRNAIMCFGDTTLEGQTRTPGLEHVPGTDGTGAIHVCRNFDEVSAYAEEKRLNEGREHL</sequence>
<keyword evidence="2" id="KW-0560">Oxidoreductase</keyword>
<feature type="region of interest" description="Disordered" evidence="4">
    <location>
        <begin position="1"/>
        <end position="24"/>
    </location>
</feature>
<dbReference type="GO" id="GO:0016491">
    <property type="term" value="F:oxidoreductase activity"/>
    <property type="evidence" value="ECO:0007669"/>
    <property type="project" value="UniProtKB-KW"/>
</dbReference>
<proteinExistence type="inferred from homology"/>
<dbReference type="OMA" id="AIMCFGD"/>
<evidence type="ECO:0000256" key="2">
    <source>
        <dbReference type="ARBA" id="ARBA00023002"/>
    </source>
</evidence>
<evidence type="ECO:0000256" key="3">
    <source>
        <dbReference type="ARBA" id="ARBA00035112"/>
    </source>
</evidence>
<organism evidence="5 6">
    <name type="scientific">Cochliobolus sativus</name>
    <name type="common">Common root rot and spot blotch fungus</name>
    <name type="synonym">Bipolaris sorokiniana</name>
    <dbReference type="NCBI Taxonomy" id="45130"/>
    <lineage>
        <taxon>Eukaryota</taxon>
        <taxon>Fungi</taxon>
        <taxon>Dikarya</taxon>
        <taxon>Ascomycota</taxon>
        <taxon>Pezizomycotina</taxon>
        <taxon>Dothideomycetes</taxon>
        <taxon>Pleosporomycetidae</taxon>
        <taxon>Pleosporales</taxon>
        <taxon>Pleosporineae</taxon>
        <taxon>Pleosporaceae</taxon>
        <taxon>Bipolaris</taxon>
    </lineage>
</organism>
<dbReference type="Proteomes" id="UP000624244">
    <property type="component" value="Unassembled WGS sequence"/>
</dbReference>
<dbReference type="PANTHER" id="PTHR33365">
    <property type="entry name" value="YALI0B05434P"/>
    <property type="match status" value="1"/>
</dbReference>
<feature type="compositionally biased region" description="Low complexity" evidence="4">
    <location>
        <begin position="7"/>
        <end position="18"/>
    </location>
</feature>
<protein>
    <recommendedName>
        <fullName evidence="7">DUF3328 domain containing protein</fullName>
    </recommendedName>
</protein>
<dbReference type="AlphaFoldDB" id="A0A8H6DXQ4"/>
<evidence type="ECO:0000313" key="5">
    <source>
        <dbReference type="EMBL" id="KAF5851759.1"/>
    </source>
</evidence>
<comment type="caution">
    <text evidence="5">The sequence shown here is derived from an EMBL/GenBank/DDBJ whole genome shotgun (WGS) entry which is preliminary data.</text>
</comment>
<gene>
    <name evidence="5" type="ORF">GGP41_000493</name>
</gene>
<dbReference type="PANTHER" id="PTHR33365:SF11">
    <property type="entry name" value="TAT PATHWAY SIGNAL SEQUENCE"/>
    <property type="match status" value="1"/>
</dbReference>
<dbReference type="InterPro" id="IPR021765">
    <property type="entry name" value="UstYa-like"/>
</dbReference>
<reference evidence="5" key="1">
    <citation type="submission" date="2019-11" db="EMBL/GenBank/DDBJ databases">
        <title>Bipolaris sorokiniana Genome sequencing.</title>
        <authorList>
            <person name="Wang H."/>
        </authorList>
    </citation>
    <scope>NUCLEOTIDE SEQUENCE</scope>
</reference>
<dbReference type="Pfam" id="PF11807">
    <property type="entry name" value="UstYa"/>
    <property type="match status" value="1"/>
</dbReference>
<evidence type="ECO:0000256" key="1">
    <source>
        <dbReference type="ARBA" id="ARBA00004685"/>
    </source>
</evidence>
<evidence type="ECO:0000256" key="4">
    <source>
        <dbReference type="SAM" id="MobiDB-lite"/>
    </source>
</evidence>
<accession>A0A8H6DXQ4</accession>
<comment type="pathway">
    <text evidence="1">Mycotoxin biosynthesis.</text>
</comment>
<name>A0A8H6DXQ4_COCSA</name>
<dbReference type="EMBL" id="WNKQ01000004">
    <property type="protein sequence ID" value="KAF5851759.1"/>
    <property type="molecule type" value="Genomic_DNA"/>
</dbReference>
<dbReference type="GO" id="GO:0043386">
    <property type="term" value="P:mycotoxin biosynthetic process"/>
    <property type="evidence" value="ECO:0007669"/>
    <property type="project" value="InterPro"/>
</dbReference>